<dbReference type="Proteomes" id="UP000054190">
    <property type="component" value="Unassembled WGS sequence"/>
</dbReference>
<keyword evidence="4" id="KW-1185">Reference proteome</keyword>
<feature type="region of interest" description="Disordered" evidence="1">
    <location>
        <begin position="310"/>
        <end position="418"/>
    </location>
</feature>
<dbReference type="PANTHER" id="PTHR23034:SF2">
    <property type="entry name" value="GLUTAMATE-RICH PROTEIN 3"/>
    <property type="match status" value="1"/>
</dbReference>
<dbReference type="PANTHER" id="PTHR23034">
    <property type="entry name" value="GLUTAMATE-RICH PROTEIN 3"/>
    <property type="match status" value="1"/>
</dbReference>
<feature type="compositionally biased region" description="Basic and acidic residues" evidence="1">
    <location>
        <begin position="374"/>
        <end position="388"/>
    </location>
</feature>
<sequence length="418" mass="46388">TSCRPNTAPGNTQHPLRLQPLHICAAVESVPKTSTSKQMCHAREHGQQLASGGERSGLRFMSSGTGVSAYQLPVVNNYLIPVPPPPLQKGDKSANAARSGTSRRRQLRPMTVPNDVEQLLTKNSGGFPKPSLHSNASVTMVFLGKSVHLSHNDADYRDEIKVYQQHCGGENLCVYTGRLLKGETFQFVSRRHRGFPFSLTFFVNGMQVERLSCCCEYRHQRRSRLGERHGYFRFLSVEGATPCCRCIVAMGLDRKPCPPKRKMEEDREEKHVGSGGGGVCSEPSKSSVDQKSSKCSVLVILPDHEGIVATVEDKMETGQEYRKEERKKLSDRESEDSQEDASKYEYDEDSESDEEVNEEGQTGDQRNGVPVSSSDDKPQNLDNERESKTSSQEALQVSGSEKDESSGYSDSDSEDDEQ</sequence>
<feature type="compositionally biased region" description="Polar residues" evidence="1">
    <location>
        <begin position="360"/>
        <end position="373"/>
    </location>
</feature>
<dbReference type="InterPro" id="IPR027962">
    <property type="entry name" value="ERICH3"/>
</dbReference>
<protein>
    <submittedName>
        <fullName evidence="3">Uncharacterized protein C1orf173</fullName>
    </submittedName>
</protein>
<feature type="non-terminal residue" evidence="3">
    <location>
        <position position="1"/>
    </location>
</feature>
<proteinExistence type="predicted"/>
<dbReference type="InterPro" id="IPR048257">
    <property type="entry name" value="DUF4590"/>
</dbReference>
<gene>
    <name evidence="3" type="ORF">N341_08873</name>
</gene>
<evidence type="ECO:0000313" key="4">
    <source>
        <dbReference type="Proteomes" id="UP000054190"/>
    </source>
</evidence>
<evidence type="ECO:0000313" key="3">
    <source>
        <dbReference type="EMBL" id="KFV43248.1"/>
    </source>
</evidence>
<name>A0A093ERW9_TYTAL</name>
<feature type="region of interest" description="Disordered" evidence="1">
    <location>
        <begin position="84"/>
        <end position="108"/>
    </location>
</feature>
<feature type="domain" description="DUF4590" evidence="2">
    <location>
        <begin position="148"/>
        <end position="260"/>
    </location>
</feature>
<feature type="compositionally biased region" description="Basic and acidic residues" evidence="1">
    <location>
        <begin position="257"/>
        <end position="272"/>
    </location>
</feature>
<dbReference type="AlphaFoldDB" id="A0A093ERW9"/>
<feature type="region of interest" description="Disordered" evidence="1">
    <location>
        <begin position="257"/>
        <end position="289"/>
    </location>
</feature>
<reference evidence="3 4" key="1">
    <citation type="submission" date="2014-04" db="EMBL/GenBank/DDBJ databases">
        <title>Genome evolution of avian class.</title>
        <authorList>
            <person name="Zhang G."/>
            <person name="Li C."/>
        </authorList>
    </citation>
    <scope>NUCLEOTIDE SEQUENCE [LARGE SCALE GENOMIC DNA]</scope>
    <source>
        <strain evidence="3">BGI_N341</strain>
    </source>
</reference>
<feature type="compositionally biased region" description="Acidic residues" evidence="1">
    <location>
        <begin position="346"/>
        <end position="358"/>
    </location>
</feature>
<feature type="non-terminal residue" evidence="3">
    <location>
        <position position="418"/>
    </location>
</feature>
<evidence type="ECO:0000256" key="1">
    <source>
        <dbReference type="SAM" id="MobiDB-lite"/>
    </source>
</evidence>
<feature type="compositionally biased region" description="Basic and acidic residues" evidence="1">
    <location>
        <begin position="310"/>
        <end position="332"/>
    </location>
</feature>
<organism evidence="3 4">
    <name type="scientific">Tyto alba</name>
    <name type="common">Barn owl</name>
    <dbReference type="NCBI Taxonomy" id="56313"/>
    <lineage>
        <taxon>Eukaryota</taxon>
        <taxon>Metazoa</taxon>
        <taxon>Chordata</taxon>
        <taxon>Craniata</taxon>
        <taxon>Vertebrata</taxon>
        <taxon>Euteleostomi</taxon>
        <taxon>Archelosauria</taxon>
        <taxon>Archosauria</taxon>
        <taxon>Dinosauria</taxon>
        <taxon>Saurischia</taxon>
        <taxon>Theropoda</taxon>
        <taxon>Coelurosauria</taxon>
        <taxon>Aves</taxon>
        <taxon>Neognathae</taxon>
        <taxon>Neoaves</taxon>
        <taxon>Telluraves</taxon>
        <taxon>Strigiformes</taxon>
        <taxon>Tytonidae</taxon>
        <taxon>Tyto</taxon>
    </lineage>
</organism>
<dbReference type="EMBL" id="KK370394">
    <property type="protein sequence ID" value="KFV43248.1"/>
    <property type="molecule type" value="Genomic_DNA"/>
</dbReference>
<dbReference type="Pfam" id="PF15257">
    <property type="entry name" value="DUF4590"/>
    <property type="match status" value="1"/>
</dbReference>
<evidence type="ECO:0000259" key="2">
    <source>
        <dbReference type="Pfam" id="PF15257"/>
    </source>
</evidence>
<accession>A0A093ERW9</accession>